<organism evidence="1 2">
    <name type="scientific">Anaerosolibacter carboniphilus</name>
    <dbReference type="NCBI Taxonomy" id="1417629"/>
    <lineage>
        <taxon>Bacteria</taxon>
        <taxon>Bacillati</taxon>
        <taxon>Bacillota</taxon>
        <taxon>Clostridia</taxon>
        <taxon>Peptostreptococcales</taxon>
        <taxon>Thermotaleaceae</taxon>
        <taxon>Anaerosolibacter</taxon>
    </lineage>
</organism>
<accession>A0A841L118</accession>
<dbReference type="Proteomes" id="UP000579281">
    <property type="component" value="Unassembled WGS sequence"/>
</dbReference>
<gene>
    <name evidence="1" type="ORF">HNQ80_004016</name>
</gene>
<dbReference type="AlphaFoldDB" id="A0A841L118"/>
<reference evidence="1 2" key="1">
    <citation type="submission" date="2020-08" db="EMBL/GenBank/DDBJ databases">
        <title>Genomic Encyclopedia of Type Strains, Phase IV (KMG-IV): sequencing the most valuable type-strain genomes for metagenomic binning, comparative biology and taxonomic classification.</title>
        <authorList>
            <person name="Goeker M."/>
        </authorList>
    </citation>
    <scope>NUCLEOTIDE SEQUENCE [LARGE SCALE GENOMIC DNA]</scope>
    <source>
        <strain evidence="1 2">DSM 103526</strain>
    </source>
</reference>
<protein>
    <recommendedName>
        <fullName evidence="3">DNA alkylation repair enzyme</fullName>
    </recommendedName>
</protein>
<evidence type="ECO:0008006" key="3">
    <source>
        <dbReference type="Google" id="ProtNLM"/>
    </source>
</evidence>
<proteinExistence type="predicted"/>
<keyword evidence="2" id="KW-1185">Reference proteome</keyword>
<comment type="caution">
    <text evidence="1">The sequence shown here is derived from an EMBL/GenBank/DDBJ whole genome shotgun (WGS) entry which is preliminary data.</text>
</comment>
<evidence type="ECO:0000313" key="1">
    <source>
        <dbReference type="EMBL" id="MBB6217880.1"/>
    </source>
</evidence>
<dbReference type="RefSeq" id="WP_184312387.1">
    <property type="nucleotide sequence ID" value="NZ_JACHEN010000029.1"/>
</dbReference>
<evidence type="ECO:0000313" key="2">
    <source>
        <dbReference type="Proteomes" id="UP000579281"/>
    </source>
</evidence>
<sequence length="275" mass="31727">MGKREDYINKLEPLMILPSRISEMEDFLISNSNLPGPRGNLELADAFADAVELTGFRQDMWNDILTWLNITPEEAPAGHPREFLPFCAVLSLGALYGLVNEEEKGKIVKQIQERACDERWRTRESVAMAFQRIGEKDFNSVRRIFNQWMKEASLVEQRAILAALAHPPMLNSRENTEFCLKVADQILEKLAWLDRSARKKEEFKILKKGLDYAISVFVERLPSEGFDLLKKWALVEDLDIQRIVKSNISKNRLTKKYPIEVKEVSEMLQISEKSV</sequence>
<dbReference type="EMBL" id="JACHEN010000029">
    <property type="protein sequence ID" value="MBB6217880.1"/>
    <property type="molecule type" value="Genomic_DNA"/>
</dbReference>
<name>A0A841L118_9FIRM</name>